<dbReference type="EMBL" id="LSRQ01005555">
    <property type="protein sequence ID" value="OAY67423.1"/>
    <property type="molecule type" value="Genomic_DNA"/>
</dbReference>
<protein>
    <submittedName>
        <fullName evidence="9">GATA transcription factor 8</fullName>
    </submittedName>
</protein>
<dbReference type="InterPro" id="IPR051140">
    <property type="entry name" value="GATA_TF"/>
</dbReference>
<evidence type="ECO:0000259" key="8">
    <source>
        <dbReference type="PROSITE" id="PS50114"/>
    </source>
</evidence>
<reference evidence="9 10" key="1">
    <citation type="journal article" date="2016" name="DNA Res.">
        <title>The draft genome of MD-2 pineapple using hybrid error correction of long reads.</title>
        <authorList>
            <person name="Redwan R.M."/>
            <person name="Saidin A."/>
            <person name="Kumar S.V."/>
        </authorList>
    </citation>
    <scope>NUCLEOTIDE SEQUENCE [LARGE SCALE GENOMIC DNA]</scope>
    <source>
        <strain evidence="10">cv. MD2</strain>
        <tissue evidence="9">Leaf</tissue>
    </source>
</reference>
<dbReference type="PROSITE" id="PS00344">
    <property type="entry name" value="GATA_ZN_FINGER_1"/>
    <property type="match status" value="1"/>
</dbReference>
<dbReference type="PROSITE" id="PS50114">
    <property type="entry name" value="GATA_ZN_FINGER_2"/>
    <property type="match status" value="1"/>
</dbReference>
<gene>
    <name evidence="9" type="ORF">ACMD2_00339</name>
</gene>
<dbReference type="CDD" id="cd00202">
    <property type="entry name" value="ZnF_GATA"/>
    <property type="match status" value="1"/>
</dbReference>
<feature type="region of interest" description="Disordered" evidence="7">
    <location>
        <begin position="64"/>
        <end position="92"/>
    </location>
</feature>
<evidence type="ECO:0000256" key="3">
    <source>
        <dbReference type="ARBA" id="ARBA00022771"/>
    </source>
</evidence>
<dbReference type="AlphaFoldDB" id="A0A199URJ7"/>
<accession>A0A199URJ7</accession>
<dbReference type="FunFam" id="3.30.50.10:FF:000018">
    <property type="entry name" value="GATA transcription factor"/>
    <property type="match status" value="1"/>
</dbReference>
<evidence type="ECO:0000256" key="4">
    <source>
        <dbReference type="ARBA" id="ARBA00022833"/>
    </source>
</evidence>
<dbReference type="SUPFAM" id="SSF57716">
    <property type="entry name" value="Glucocorticoid receptor-like (DNA-binding domain)"/>
    <property type="match status" value="1"/>
</dbReference>
<keyword evidence="4" id="KW-0862">Zinc</keyword>
<evidence type="ECO:0000256" key="1">
    <source>
        <dbReference type="ARBA" id="ARBA00005694"/>
    </source>
</evidence>
<comment type="caution">
    <text evidence="9">The sequence shown here is derived from an EMBL/GenBank/DDBJ whole genome shotgun (WGS) entry which is preliminary data.</text>
</comment>
<feature type="domain" description="GATA-type" evidence="8">
    <location>
        <begin position="305"/>
        <end position="341"/>
    </location>
</feature>
<dbReference type="Gene3D" id="3.30.50.10">
    <property type="entry name" value="Erythroid Transcription Factor GATA-1, subunit A"/>
    <property type="match status" value="1"/>
</dbReference>
<sequence>MEDVMAEISLDATCGDLFDHIDDLLEFPSEDDVFLEMDPPARNSSCIVSPAVLEPFLPPPLQNHTLLGGESGDKLDHNCGATTESNSEEEKLVTGNEDLDVAQLEWLSNFFDETTDSFTLDLPNFSSNAANNIDSNNTANAETAANEADCFFRTSSPVSVLEHSSSLNGGSGGGGSASSYSSSSSSSNSSSGSGSGSGSSSSSSGSSARDPEPVLVIPARARSKRARPAPFSGRPHVTIPFLAPPCDASCNGEGIAESSAPPPPPSMKKKKKIKKVGSSLTDAAAAAAAAAAEEGYPQLQQQQAPAPVRKCMHCEIQKTPQWRAGPMGPKTLCNACGVRYKSGRLYPEYRPAASPTFVPSVHSNSHKKVVEMRLKAKTTGGGALPSSDLGRDLLDYIRRRE</sequence>
<keyword evidence="2" id="KW-0479">Metal-binding</keyword>
<dbReference type="GO" id="GO:0043565">
    <property type="term" value="F:sequence-specific DNA binding"/>
    <property type="evidence" value="ECO:0007669"/>
    <property type="project" value="InterPro"/>
</dbReference>
<keyword evidence="3 6" id="KW-0863">Zinc-finger</keyword>
<dbReference type="GO" id="GO:0005634">
    <property type="term" value="C:nucleus"/>
    <property type="evidence" value="ECO:0007669"/>
    <property type="project" value="TreeGrafter"/>
</dbReference>
<evidence type="ECO:0000256" key="7">
    <source>
        <dbReference type="SAM" id="MobiDB-lite"/>
    </source>
</evidence>
<name>A0A199URJ7_ANACO</name>
<organism evidence="9 10">
    <name type="scientific">Ananas comosus</name>
    <name type="common">Pineapple</name>
    <name type="synonym">Ananas ananas</name>
    <dbReference type="NCBI Taxonomy" id="4615"/>
    <lineage>
        <taxon>Eukaryota</taxon>
        <taxon>Viridiplantae</taxon>
        <taxon>Streptophyta</taxon>
        <taxon>Embryophyta</taxon>
        <taxon>Tracheophyta</taxon>
        <taxon>Spermatophyta</taxon>
        <taxon>Magnoliopsida</taxon>
        <taxon>Liliopsida</taxon>
        <taxon>Poales</taxon>
        <taxon>Bromeliaceae</taxon>
        <taxon>Bromelioideae</taxon>
        <taxon>Ananas</taxon>
    </lineage>
</organism>
<dbReference type="PANTHER" id="PTHR45658">
    <property type="entry name" value="GATA TRANSCRIPTION FACTOR"/>
    <property type="match status" value="1"/>
</dbReference>
<dbReference type="Pfam" id="PF00320">
    <property type="entry name" value="GATA"/>
    <property type="match status" value="1"/>
</dbReference>
<dbReference type="InterPro" id="IPR013088">
    <property type="entry name" value="Znf_NHR/GATA"/>
</dbReference>
<evidence type="ECO:0000313" key="9">
    <source>
        <dbReference type="EMBL" id="OAY67423.1"/>
    </source>
</evidence>
<dbReference type="InterPro" id="IPR000679">
    <property type="entry name" value="Znf_GATA"/>
</dbReference>
<feature type="compositionally biased region" description="Low complexity" evidence="7">
    <location>
        <begin position="177"/>
        <end position="207"/>
    </location>
</feature>
<proteinExistence type="inferred from homology"/>
<evidence type="ECO:0000256" key="6">
    <source>
        <dbReference type="PROSITE-ProRule" id="PRU00094"/>
    </source>
</evidence>
<feature type="region of interest" description="Disordered" evidence="7">
    <location>
        <begin position="161"/>
        <end position="237"/>
    </location>
</feature>
<evidence type="ECO:0000256" key="2">
    <source>
        <dbReference type="ARBA" id="ARBA00022723"/>
    </source>
</evidence>
<dbReference type="GO" id="GO:0008270">
    <property type="term" value="F:zinc ion binding"/>
    <property type="evidence" value="ECO:0007669"/>
    <property type="project" value="UniProtKB-KW"/>
</dbReference>
<dbReference type="GO" id="GO:0006355">
    <property type="term" value="P:regulation of DNA-templated transcription"/>
    <property type="evidence" value="ECO:0007669"/>
    <property type="project" value="InterPro"/>
</dbReference>
<comment type="similarity">
    <text evidence="1">Belongs to the type IV zinc-finger family. Class A subfamily.</text>
</comment>
<dbReference type="STRING" id="4615.A0A199URJ7"/>
<dbReference type="SMART" id="SM00401">
    <property type="entry name" value="ZnF_GATA"/>
    <property type="match status" value="1"/>
</dbReference>
<keyword evidence="5" id="KW-0010">Activator</keyword>
<evidence type="ECO:0000256" key="5">
    <source>
        <dbReference type="ARBA" id="ARBA00023159"/>
    </source>
</evidence>
<evidence type="ECO:0000313" key="10">
    <source>
        <dbReference type="Proteomes" id="UP000092600"/>
    </source>
</evidence>
<dbReference type="Proteomes" id="UP000092600">
    <property type="component" value="Unassembled WGS sequence"/>
</dbReference>
<dbReference type="GO" id="GO:0030154">
    <property type="term" value="P:cell differentiation"/>
    <property type="evidence" value="ECO:0007669"/>
    <property type="project" value="TreeGrafter"/>
</dbReference>
<dbReference type="PANTHER" id="PTHR45658:SF51">
    <property type="entry name" value="GATA TRANSCRIPTION FACTOR 8"/>
    <property type="match status" value="1"/>
</dbReference>